<evidence type="ECO:0000313" key="3">
    <source>
        <dbReference type="Proteomes" id="UP000299102"/>
    </source>
</evidence>
<protein>
    <submittedName>
        <fullName evidence="2">Uncharacterized protein</fullName>
    </submittedName>
</protein>
<feature type="region of interest" description="Disordered" evidence="1">
    <location>
        <begin position="1"/>
        <end position="20"/>
    </location>
</feature>
<dbReference type="EMBL" id="BGZK01000127">
    <property type="protein sequence ID" value="GBP21278.1"/>
    <property type="molecule type" value="Genomic_DNA"/>
</dbReference>
<keyword evidence="3" id="KW-1185">Reference proteome</keyword>
<dbReference type="Proteomes" id="UP000299102">
    <property type="component" value="Unassembled WGS sequence"/>
</dbReference>
<name>A0A4C1U4U3_EUMVA</name>
<sequence length="94" mass="10300">MIQWNKTERNVSAVPARRASPPALTHFAARRPNLKADNKTSAKVGRRRVNLRYWLFIVEPNPAIVPPAGGNKVTPPQITVINAEGSFATHAGYA</sequence>
<dbReference type="AlphaFoldDB" id="A0A4C1U4U3"/>
<organism evidence="2 3">
    <name type="scientific">Eumeta variegata</name>
    <name type="common">Bagworm moth</name>
    <name type="synonym">Eumeta japonica</name>
    <dbReference type="NCBI Taxonomy" id="151549"/>
    <lineage>
        <taxon>Eukaryota</taxon>
        <taxon>Metazoa</taxon>
        <taxon>Ecdysozoa</taxon>
        <taxon>Arthropoda</taxon>
        <taxon>Hexapoda</taxon>
        <taxon>Insecta</taxon>
        <taxon>Pterygota</taxon>
        <taxon>Neoptera</taxon>
        <taxon>Endopterygota</taxon>
        <taxon>Lepidoptera</taxon>
        <taxon>Glossata</taxon>
        <taxon>Ditrysia</taxon>
        <taxon>Tineoidea</taxon>
        <taxon>Psychidae</taxon>
        <taxon>Oiketicinae</taxon>
        <taxon>Eumeta</taxon>
    </lineage>
</organism>
<gene>
    <name evidence="2" type="ORF">EVAR_11673_1</name>
</gene>
<comment type="caution">
    <text evidence="2">The sequence shown here is derived from an EMBL/GenBank/DDBJ whole genome shotgun (WGS) entry which is preliminary data.</text>
</comment>
<reference evidence="2 3" key="1">
    <citation type="journal article" date="2019" name="Commun. Biol.">
        <title>The bagworm genome reveals a unique fibroin gene that provides high tensile strength.</title>
        <authorList>
            <person name="Kono N."/>
            <person name="Nakamura H."/>
            <person name="Ohtoshi R."/>
            <person name="Tomita M."/>
            <person name="Numata K."/>
            <person name="Arakawa K."/>
        </authorList>
    </citation>
    <scope>NUCLEOTIDE SEQUENCE [LARGE SCALE GENOMIC DNA]</scope>
</reference>
<accession>A0A4C1U4U3</accession>
<evidence type="ECO:0000313" key="2">
    <source>
        <dbReference type="EMBL" id="GBP21278.1"/>
    </source>
</evidence>
<proteinExistence type="predicted"/>
<evidence type="ECO:0000256" key="1">
    <source>
        <dbReference type="SAM" id="MobiDB-lite"/>
    </source>
</evidence>
<feature type="compositionally biased region" description="Low complexity" evidence="1">
    <location>
        <begin position="11"/>
        <end position="20"/>
    </location>
</feature>